<dbReference type="InterPro" id="IPR019079">
    <property type="entry name" value="Capsule_synth_CapA"/>
</dbReference>
<dbReference type="PANTHER" id="PTHR33393:SF13">
    <property type="entry name" value="PGA BIOSYNTHESIS PROTEIN CAPA"/>
    <property type="match status" value="1"/>
</dbReference>
<dbReference type="Pfam" id="PF09587">
    <property type="entry name" value="PGA_cap"/>
    <property type="match status" value="1"/>
</dbReference>
<reference evidence="5 6" key="1">
    <citation type="submission" date="2019-02" db="EMBL/GenBank/DDBJ databases">
        <authorList>
            <consortium name="Pathogen Informatics"/>
        </authorList>
    </citation>
    <scope>NUCLEOTIDE SEQUENCE [LARGE SCALE GENOMIC DNA]</scope>
    <source>
        <strain evidence="6">clo34</strain>
    </source>
</reference>
<gene>
    <name evidence="5" type="ORF">SAMEA1402399_02667</name>
</gene>
<evidence type="ECO:0000256" key="3">
    <source>
        <dbReference type="SAM" id="SignalP"/>
    </source>
</evidence>
<accession>A0AB74QD83</accession>
<evidence type="ECO:0000313" key="6">
    <source>
        <dbReference type="Proteomes" id="UP000411588"/>
    </source>
</evidence>
<dbReference type="PANTHER" id="PTHR33393">
    <property type="entry name" value="POLYGLUTAMINE SYNTHESIS ACCESSORY PROTEIN RV0574C-RELATED"/>
    <property type="match status" value="1"/>
</dbReference>
<protein>
    <submittedName>
        <fullName evidence="5">Lipoprotein</fullName>
    </submittedName>
</protein>
<dbReference type="AlphaFoldDB" id="A0AB74QD83"/>
<sequence>MKNKLVYICIMSLLLFVVGCSNNPNKESTISNNPNKESTIKKDSKNNQSQVKEEKREPVKKDITISFAGDVTMGNYKGSSYYGSFDHEFKRQGEDYNYFLKNVKPVFEKDDLTVVNLEGPLTTASNAKEKKFAFKGKPGYVNILKSGSVEAVSIANNHSEDYFEEGMKDTQFILDENKINYFGLGKDAVVDVKGIKVGLLGYNGLSTEYNEKNLKQMEDDIKSLKKKSDVVVVYFHWGIELDYYPDKKQKDFAHYAIDKGADLVMGSHPHVIQGIEKYKNKYIAYSLGNFCFGGNKNPSDTDSYIYQQTFTFSDNKLTSIKEPNIIPTSITSSNSRNNYQPKVLDGSEKDRVLNKLEKISKDLNK</sequence>
<evidence type="ECO:0000256" key="2">
    <source>
        <dbReference type="SAM" id="MobiDB-lite"/>
    </source>
</evidence>
<dbReference type="PROSITE" id="PS51257">
    <property type="entry name" value="PROKAR_LIPOPROTEIN"/>
    <property type="match status" value="1"/>
</dbReference>
<keyword evidence="5" id="KW-0449">Lipoprotein</keyword>
<keyword evidence="3" id="KW-0732">Signal</keyword>
<feature type="region of interest" description="Disordered" evidence="2">
    <location>
        <begin position="26"/>
        <end position="57"/>
    </location>
</feature>
<comment type="caution">
    <text evidence="5">The sequence shown here is derived from an EMBL/GenBank/DDBJ whole genome shotgun (WGS) entry which is preliminary data.</text>
</comment>
<dbReference type="EMBL" id="CAADAN010000010">
    <property type="protein sequence ID" value="VFD33608.1"/>
    <property type="molecule type" value="Genomic_DNA"/>
</dbReference>
<dbReference type="RefSeq" id="WP_021378928.1">
    <property type="nucleotide sequence ID" value="NZ_BIQW01000033.1"/>
</dbReference>
<dbReference type="Proteomes" id="UP000411588">
    <property type="component" value="Unassembled WGS sequence"/>
</dbReference>
<feature type="chain" id="PRO_5044495308" evidence="3">
    <location>
        <begin position="24"/>
        <end position="365"/>
    </location>
</feature>
<dbReference type="CDD" id="cd07381">
    <property type="entry name" value="MPP_CapA"/>
    <property type="match status" value="1"/>
</dbReference>
<evidence type="ECO:0000259" key="4">
    <source>
        <dbReference type="SMART" id="SM00854"/>
    </source>
</evidence>
<feature type="compositionally biased region" description="Basic and acidic residues" evidence="2">
    <location>
        <begin position="38"/>
        <end position="57"/>
    </location>
</feature>
<feature type="domain" description="Capsule synthesis protein CapA" evidence="4">
    <location>
        <begin position="64"/>
        <end position="294"/>
    </location>
</feature>
<dbReference type="SUPFAM" id="SSF56300">
    <property type="entry name" value="Metallo-dependent phosphatases"/>
    <property type="match status" value="1"/>
</dbReference>
<dbReference type="SMART" id="SM00854">
    <property type="entry name" value="PGA_cap"/>
    <property type="match status" value="1"/>
</dbReference>
<dbReference type="InterPro" id="IPR052169">
    <property type="entry name" value="CW_Biosynth-Accessory"/>
</dbReference>
<organism evidence="5 6">
    <name type="scientific">Clostridioides difficile</name>
    <name type="common">Peptoclostridium difficile</name>
    <dbReference type="NCBI Taxonomy" id="1496"/>
    <lineage>
        <taxon>Bacteria</taxon>
        <taxon>Bacillati</taxon>
        <taxon>Bacillota</taxon>
        <taxon>Clostridia</taxon>
        <taxon>Peptostreptococcales</taxon>
        <taxon>Peptostreptococcaceae</taxon>
        <taxon>Clostridioides</taxon>
    </lineage>
</organism>
<evidence type="ECO:0000313" key="5">
    <source>
        <dbReference type="EMBL" id="VFD33608.1"/>
    </source>
</evidence>
<dbReference type="Gene3D" id="3.60.21.10">
    <property type="match status" value="1"/>
</dbReference>
<feature type="compositionally biased region" description="Polar residues" evidence="2">
    <location>
        <begin position="26"/>
        <end position="37"/>
    </location>
</feature>
<name>A0AB74QD83_CLODI</name>
<comment type="similarity">
    <text evidence="1">Belongs to the CapA family.</text>
</comment>
<evidence type="ECO:0000256" key="1">
    <source>
        <dbReference type="ARBA" id="ARBA00005662"/>
    </source>
</evidence>
<feature type="signal peptide" evidence="3">
    <location>
        <begin position="1"/>
        <end position="23"/>
    </location>
</feature>
<proteinExistence type="inferred from homology"/>
<dbReference type="InterPro" id="IPR029052">
    <property type="entry name" value="Metallo-depent_PP-like"/>
</dbReference>